<accession>A0A4S8KXB5</accession>
<dbReference type="EMBL" id="ML179901">
    <property type="protein sequence ID" value="THU80471.1"/>
    <property type="molecule type" value="Genomic_DNA"/>
</dbReference>
<sequence>LAYVEWFTKFVRPEPHSGLFRVKPQTRSDETPVVAVIPVDMIQHSVHLFPKWGGTVLSEWSLETVLSECTSFLVNVFKNNHTYFNLA</sequence>
<name>A0A4S8KXB5_DENBC</name>
<evidence type="ECO:0000313" key="1">
    <source>
        <dbReference type="EMBL" id="THU80471.1"/>
    </source>
</evidence>
<proteinExistence type="predicted"/>
<dbReference type="OrthoDB" id="3244185at2759"/>
<reference evidence="1 2" key="1">
    <citation type="journal article" date="2019" name="Nat. Ecol. Evol.">
        <title>Megaphylogeny resolves global patterns of mushroom evolution.</title>
        <authorList>
            <person name="Varga T."/>
            <person name="Krizsan K."/>
            <person name="Foldi C."/>
            <person name="Dima B."/>
            <person name="Sanchez-Garcia M."/>
            <person name="Sanchez-Ramirez S."/>
            <person name="Szollosi G.J."/>
            <person name="Szarkandi J.G."/>
            <person name="Papp V."/>
            <person name="Albert L."/>
            <person name="Andreopoulos W."/>
            <person name="Angelini C."/>
            <person name="Antonin V."/>
            <person name="Barry K.W."/>
            <person name="Bougher N.L."/>
            <person name="Buchanan P."/>
            <person name="Buyck B."/>
            <person name="Bense V."/>
            <person name="Catcheside P."/>
            <person name="Chovatia M."/>
            <person name="Cooper J."/>
            <person name="Damon W."/>
            <person name="Desjardin D."/>
            <person name="Finy P."/>
            <person name="Geml J."/>
            <person name="Haridas S."/>
            <person name="Hughes K."/>
            <person name="Justo A."/>
            <person name="Karasinski D."/>
            <person name="Kautmanova I."/>
            <person name="Kiss B."/>
            <person name="Kocsube S."/>
            <person name="Kotiranta H."/>
            <person name="LaButti K.M."/>
            <person name="Lechner B.E."/>
            <person name="Liimatainen K."/>
            <person name="Lipzen A."/>
            <person name="Lukacs Z."/>
            <person name="Mihaltcheva S."/>
            <person name="Morgado L.N."/>
            <person name="Niskanen T."/>
            <person name="Noordeloos M.E."/>
            <person name="Ohm R.A."/>
            <person name="Ortiz-Santana B."/>
            <person name="Ovrebo C."/>
            <person name="Racz N."/>
            <person name="Riley R."/>
            <person name="Savchenko A."/>
            <person name="Shiryaev A."/>
            <person name="Soop K."/>
            <person name="Spirin V."/>
            <person name="Szebenyi C."/>
            <person name="Tomsovsky M."/>
            <person name="Tulloss R.E."/>
            <person name="Uehling J."/>
            <person name="Grigoriev I.V."/>
            <person name="Vagvolgyi C."/>
            <person name="Papp T."/>
            <person name="Martin F.M."/>
            <person name="Miettinen O."/>
            <person name="Hibbett D.S."/>
            <person name="Nagy L.G."/>
        </authorList>
    </citation>
    <scope>NUCLEOTIDE SEQUENCE [LARGE SCALE GENOMIC DNA]</scope>
    <source>
        <strain evidence="1 2">CBS 962.96</strain>
    </source>
</reference>
<dbReference type="AlphaFoldDB" id="A0A4S8KXB5"/>
<evidence type="ECO:0000313" key="2">
    <source>
        <dbReference type="Proteomes" id="UP000297245"/>
    </source>
</evidence>
<protein>
    <submittedName>
        <fullName evidence="1">Uncharacterized protein</fullName>
    </submittedName>
</protein>
<feature type="non-terminal residue" evidence="1">
    <location>
        <position position="1"/>
    </location>
</feature>
<organism evidence="1 2">
    <name type="scientific">Dendrothele bispora (strain CBS 962.96)</name>
    <dbReference type="NCBI Taxonomy" id="1314807"/>
    <lineage>
        <taxon>Eukaryota</taxon>
        <taxon>Fungi</taxon>
        <taxon>Dikarya</taxon>
        <taxon>Basidiomycota</taxon>
        <taxon>Agaricomycotina</taxon>
        <taxon>Agaricomycetes</taxon>
        <taxon>Agaricomycetidae</taxon>
        <taxon>Agaricales</taxon>
        <taxon>Agaricales incertae sedis</taxon>
        <taxon>Dendrothele</taxon>
    </lineage>
</organism>
<dbReference type="Proteomes" id="UP000297245">
    <property type="component" value="Unassembled WGS sequence"/>
</dbReference>
<gene>
    <name evidence="1" type="ORF">K435DRAFT_695642</name>
</gene>
<keyword evidence="2" id="KW-1185">Reference proteome</keyword>